<comment type="caution">
    <text evidence="9">The sequence shown here is derived from an EMBL/GenBank/DDBJ whole genome shotgun (WGS) entry which is preliminary data.</text>
</comment>
<dbReference type="EMBL" id="LAZR01057088">
    <property type="protein sequence ID" value="KKK72777.1"/>
    <property type="molecule type" value="Genomic_DNA"/>
</dbReference>
<feature type="non-terminal residue" evidence="9">
    <location>
        <position position="1"/>
    </location>
</feature>
<dbReference type="SUPFAM" id="SSF161098">
    <property type="entry name" value="MetI-like"/>
    <property type="match status" value="1"/>
</dbReference>
<dbReference type="GO" id="GO:0015423">
    <property type="term" value="F:ABC-type maltose transporter activity"/>
    <property type="evidence" value="ECO:0007669"/>
    <property type="project" value="TreeGrafter"/>
</dbReference>
<dbReference type="InterPro" id="IPR035906">
    <property type="entry name" value="MetI-like_sf"/>
</dbReference>
<evidence type="ECO:0000256" key="6">
    <source>
        <dbReference type="ARBA" id="ARBA00022989"/>
    </source>
</evidence>
<keyword evidence="5 8" id="KW-0812">Transmembrane</keyword>
<sequence length="88" mass="9511">IMPGIAALAIFTFISGWNAFLIPYTFMTSQETSTLAPYLRGLLSDTAPVSYSTVAAVGMFQMIPILAFFLFTQEYLLNIFSGGVKGGT</sequence>
<keyword evidence="4" id="KW-0762">Sugar transport</keyword>
<keyword evidence="3" id="KW-1003">Cell membrane</keyword>
<evidence type="ECO:0000256" key="1">
    <source>
        <dbReference type="ARBA" id="ARBA00004651"/>
    </source>
</evidence>
<evidence type="ECO:0000256" key="7">
    <source>
        <dbReference type="ARBA" id="ARBA00023136"/>
    </source>
</evidence>
<feature type="transmembrane region" description="Helical" evidence="8">
    <location>
        <begin position="7"/>
        <end position="27"/>
    </location>
</feature>
<dbReference type="GO" id="GO:0005886">
    <property type="term" value="C:plasma membrane"/>
    <property type="evidence" value="ECO:0007669"/>
    <property type="project" value="UniProtKB-SubCell"/>
</dbReference>
<name>A0A0F8XUI3_9ZZZZ</name>
<dbReference type="GO" id="GO:0042956">
    <property type="term" value="P:maltodextrin transmembrane transport"/>
    <property type="evidence" value="ECO:0007669"/>
    <property type="project" value="TreeGrafter"/>
</dbReference>
<protein>
    <recommendedName>
        <fullName evidence="10">ABC transmembrane type-1 domain-containing protein</fullName>
    </recommendedName>
</protein>
<organism evidence="9">
    <name type="scientific">marine sediment metagenome</name>
    <dbReference type="NCBI Taxonomy" id="412755"/>
    <lineage>
        <taxon>unclassified sequences</taxon>
        <taxon>metagenomes</taxon>
        <taxon>ecological metagenomes</taxon>
    </lineage>
</organism>
<proteinExistence type="predicted"/>
<dbReference type="InterPro" id="IPR050901">
    <property type="entry name" value="BP-dep_ABC_trans_perm"/>
</dbReference>
<feature type="transmembrane region" description="Helical" evidence="8">
    <location>
        <begin position="47"/>
        <end position="71"/>
    </location>
</feature>
<keyword evidence="2" id="KW-0813">Transport</keyword>
<evidence type="ECO:0000256" key="4">
    <source>
        <dbReference type="ARBA" id="ARBA00022597"/>
    </source>
</evidence>
<evidence type="ECO:0000256" key="2">
    <source>
        <dbReference type="ARBA" id="ARBA00022448"/>
    </source>
</evidence>
<gene>
    <name evidence="9" type="ORF">LCGC14_2900490</name>
</gene>
<dbReference type="PANTHER" id="PTHR32243:SF50">
    <property type="entry name" value="MALTOSE_MALTODEXTRIN TRANSPORT SYSTEM PERMEASE PROTEIN MALG"/>
    <property type="match status" value="1"/>
</dbReference>
<dbReference type="AlphaFoldDB" id="A0A0F8XUI3"/>
<evidence type="ECO:0000256" key="5">
    <source>
        <dbReference type="ARBA" id="ARBA00022692"/>
    </source>
</evidence>
<evidence type="ECO:0000256" key="3">
    <source>
        <dbReference type="ARBA" id="ARBA00022475"/>
    </source>
</evidence>
<evidence type="ECO:0000256" key="8">
    <source>
        <dbReference type="SAM" id="Phobius"/>
    </source>
</evidence>
<keyword evidence="7 8" id="KW-0472">Membrane</keyword>
<dbReference type="PANTHER" id="PTHR32243">
    <property type="entry name" value="MALTOSE TRANSPORT SYSTEM PERMEASE-RELATED"/>
    <property type="match status" value="1"/>
</dbReference>
<keyword evidence="6 8" id="KW-1133">Transmembrane helix</keyword>
<dbReference type="Gene3D" id="1.10.3720.10">
    <property type="entry name" value="MetI-like"/>
    <property type="match status" value="1"/>
</dbReference>
<reference evidence="9" key="1">
    <citation type="journal article" date="2015" name="Nature">
        <title>Complex archaea that bridge the gap between prokaryotes and eukaryotes.</title>
        <authorList>
            <person name="Spang A."/>
            <person name="Saw J.H."/>
            <person name="Jorgensen S.L."/>
            <person name="Zaremba-Niedzwiedzka K."/>
            <person name="Martijn J."/>
            <person name="Lind A.E."/>
            <person name="van Eijk R."/>
            <person name="Schleper C."/>
            <person name="Guy L."/>
            <person name="Ettema T.J."/>
        </authorList>
    </citation>
    <scope>NUCLEOTIDE SEQUENCE</scope>
</reference>
<accession>A0A0F8XUI3</accession>
<evidence type="ECO:0008006" key="10">
    <source>
        <dbReference type="Google" id="ProtNLM"/>
    </source>
</evidence>
<comment type="subcellular location">
    <subcellularLocation>
        <location evidence="1">Cell membrane</location>
        <topology evidence="1">Multi-pass membrane protein</topology>
    </subcellularLocation>
</comment>
<evidence type="ECO:0000313" key="9">
    <source>
        <dbReference type="EMBL" id="KKK72777.1"/>
    </source>
</evidence>